<evidence type="ECO:0000256" key="3">
    <source>
        <dbReference type="ARBA" id="ARBA00022448"/>
    </source>
</evidence>
<dbReference type="WBParaSite" id="HPBE_0001043201-mRNA-1">
    <property type="protein sequence ID" value="HPBE_0001043201-mRNA-1"/>
    <property type="gene ID" value="HPBE_0001043201"/>
</dbReference>
<keyword evidence="3 12" id="KW-0813">Transport</keyword>
<evidence type="ECO:0000256" key="1">
    <source>
        <dbReference type="ARBA" id="ARBA00004610"/>
    </source>
</evidence>
<proteinExistence type="inferred from homology"/>
<keyword evidence="13" id="KW-1185">Reference proteome</keyword>
<evidence type="ECO:0000256" key="7">
    <source>
        <dbReference type="ARBA" id="ARBA00022949"/>
    </source>
</evidence>
<evidence type="ECO:0000256" key="9">
    <source>
        <dbReference type="ARBA" id="ARBA00023065"/>
    </source>
</evidence>
<dbReference type="PANTHER" id="PTHR11893:SF25">
    <property type="entry name" value="INNEXIN"/>
    <property type="match status" value="1"/>
</dbReference>
<dbReference type="PRINTS" id="PR01262">
    <property type="entry name" value="INNEXIN"/>
</dbReference>
<reference evidence="14" key="1">
    <citation type="submission" date="2019-09" db="UniProtKB">
        <authorList>
            <consortium name="WormBaseParasite"/>
        </authorList>
    </citation>
    <scope>IDENTIFICATION</scope>
</reference>
<dbReference type="Proteomes" id="UP000050761">
    <property type="component" value="Unassembled WGS sequence"/>
</dbReference>
<organism evidence="13 14">
    <name type="scientific">Heligmosomoides polygyrus</name>
    <name type="common">Parasitic roundworm</name>
    <dbReference type="NCBI Taxonomy" id="6339"/>
    <lineage>
        <taxon>Eukaryota</taxon>
        <taxon>Metazoa</taxon>
        <taxon>Ecdysozoa</taxon>
        <taxon>Nematoda</taxon>
        <taxon>Chromadorea</taxon>
        <taxon>Rhabditida</taxon>
        <taxon>Rhabditina</taxon>
        <taxon>Rhabditomorpha</taxon>
        <taxon>Strongyloidea</taxon>
        <taxon>Heligmosomidae</taxon>
        <taxon>Heligmosomoides</taxon>
    </lineage>
</organism>
<evidence type="ECO:0000313" key="13">
    <source>
        <dbReference type="Proteomes" id="UP000050761"/>
    </source>
</evidence>
<keyword evidence="9 12" id="KW-0406">Ion transport</keyword>
<keyword evidence="7" id="KW-0965">Cell junction</keyword>
<protein>
    <recommendedName>
        <fullName evidence="12">Innexin</fullName>
    </recommendedName>
</protein>
<dbReference type="InterPro" id="IPR000990">
    <property type="entry name" value="Innexin"/>
</dbReference>
<evidence type="ECO:0000256" key="4">
    <source>
        <dbReference type="ARBA" id="ARBA00022475"/>
    </source>
</evidence>
<comment type="similarity">
    <text evidence="12">Belongs to the pannexin family.</text>
</comment>
<dbReference type="GO" id="GO:0005243">
    <property type="term" value="F:gap junction channel activity"/>
    <property type="evidence" value="ECO:0007669"/>
    <property type="project" value="TreeGrafter"/>
</dbReference>
<evidence type="ECO:0000256" key="5">
    <source>
        <dbReference type="ARBA" id="ARBA00022692"/>
    </source>
</evidence>
<evidence type="ECO:0000256" key="2">
    <source>
        <dbReference type="ARBA" id="ARBA00004651"/>
    </source>
</evidence>
<keyword evidence="5" id="KW-0812">Transmembrane</keyword>
<evidence type="ECO:0000256" key="6">
    <source>
        <dbReference type="ARBA" id="ARBA00022868"/>
    </source>
</evidence>
<keyword evidence="6" id="KW-0303">Gap junction</keyword>
<keyword evidence="11 12" id="KW-0407">Ion channel</keyword>
<sequence>LNSNYITADLMRSLFQGREWRDSGKFPRVTLCDFEIRVLGNVHRHTVQCVLVVNMLTEKIFIFLWVWLSVRLFHLLLEC</sequence>
<gene>
    <name evidence="12" type="primary">inx</name>
</gene>
<comment type="subcellular location">
    <subcellularLocation>
        <location evidence="1">Cell junction</location>
        <location evidence="1">Gap junction</location>
    </subcellularLocation>
    <subcellularLocation>
        <location evidence="2 12">Cell membrane</location>
        <topology evidence="2 12">Multi-pass membrane protein</topology>
    </subcellularLocation>
</comment>
<evidence type="ECO:0000256" key="8">
    <source>
        <dbReference type="ARBA" id="ARBA00022989"/>
    </source>
</evidence>
<dbReference type="PANTHER" id="PTHR11893">
    <property type="entry name" value="INNEXIN"/>
    <property type="match status" value="1"/>
</dbReference>
<keyword evidence="8" id="KW-1133">Transmembrane helix</keyword>
<keyword evidence="4" id="KW-1003">Cell membrane</keyword>
<evidence type="ECO:0000256" key="11">
    <source>
        <dbReference type="ARBA" id="ARBA00023303"/>
    </source>
</evidence>
<evidence type="ECO:0000313" key="14">
    <source>
        <dbReference type="WBParaSite" id="HPBE_0001043201-mRNA-1"/>
    </source>
</evidence>
<dbReference type="GO" id="GO:0034220">
    <property type="term" value="P:monoatomic ion transmembrane transport"/>
    <property type="evidence" value="ECO:0007669"/>
    <property type="project" value="UniProtKB-KW"/>
</dbReference>
<evidence type="ECO:0000256" key="12">
    <source>
        <dbReference type="RuleBase" id="RU010713"/>
    </source>
</evidence>
<dbReference type="Pfam" id="PF00876">
    <property type="entry name" value="Innexin"/>
    <property type="match status" value="1"/>
</dbReference>
<dbReference type="AlphaFoldDB" id="A0A183FRH3"/>
<name>A0A183FRH3_HELPZ</name>
<keyword evidence="10" id="KW-0472">Membrane</keyword>
<comment type="function">
    <text evidence="12">Structural component of the gap junctions.</text>
</comment>
<accession>A0A183FRH3</accession>
<dbReference type="GO" id="GO:0005921">
    <property type="term" value="C:gap junction"/>
    <property type="evidence" value="ECO:0007669"/>
    <property type="project" value="UniProtKB-SubCell"/>
</dbReference>
<dbReference type="GO" id="GO:0005886">
    <property type="term" value="C:plasma membrane"/>
    <property type="evidence" value="ECO:0007669"/>
    <property type="project" value="UniProtKB-SubCell"/>
</dbReference>
<evidence type="ECO:0000256" key="10">
    <source>
        <dbReference type="ARBA" id="ARBA00023136"/>
    </source>
</evidence>
<dbReference type="PROSITE" id="PS51013">
    <property type="entry name" value="PANNEXIN"/>
    <property type="match status" value="1"/>
</dbReference>